<dbReference type="InterPro" id="IPR029442">
    <property type="entry name" value="GyrI-like"/>
</dbReference>
<evidence type="ECO:0000313" key="2">
    <source>
        <dbReference type="EMBL" id="MDQ0256709.1"/>
    </source>
</evidence>
<dbReference type="Gene3D" id="3.20.80.10">
    <property type="entry name" value="Regulatory factor, effector binding domain"/>
    <property type="match status" value="1"/>
</dbReference>
<organism evidence="2 3">
    <name type="scientific">Evansella vedderi</name>
    <dbReference type="NCBI Taxonomy" id="38282"/>
    <lineage>
        <taxon>Bacteria</taxon>
        <taxon>Bacillati</taxon>
        <taxon>Bacillota</taxon>
        <taxon>Bacilli</taxon>
        <taxon>Bacillales</taxon>
        <taxon>Bacillaceae</taxon>
        <taxon>Evansella</taxon>
    </lineage>
</organism>
<feature type="domain" description="HTH merR-type" evidence="1">
    <location>
        <begin position="1"/>
        <end position="12"/>
    </location>
</feature>
<accession>A0ABT9ZZN7</accession>
<dbReference type="SUPFAM" id="SSF55136">
    <property type="entry name" value="Probable bacterial effector-binding domain"/>
    <property type="match status" value="1"/>
</dbReference>
<evidence type="ECO:0000259" key="1">
    <source>
        <dbReference type="PROSITE" id="PS50937"/>
    </source>
</evidence>
<proteinExistence type="predicted"/>
<dbReference type="InterPro" id="IPR011256">
    <property type="entry name" value="Reg_factor_effector_dom_sf"/>
</dbReference>
<dbReference type="InterPro" id="IPR000551">
    <property type="entry name" value="MerR-type_HTH_dom"/>
</dbReference>
<gene>
    <name evidence="2" type="ORF">J2S74_004131</name>
</gene>
<dbReference type="Proteomes" id="UP001230005">
    <property type="component" value="Unassembled WGS sequence"/>
</dbReference>
<evidence type="ECO:0000313" key="3">
    <source>
        <dbReference type="Proteomes" id="UP001230005"/>
    </source>
</evidence>
<dbReference type="Pfam" id="PF06445">
    <property type="entry name" value="GyrI-like"/>
    <property type="match status" value="1"/>
</dbReference>
<protein>
    <submittedName>
        <fullName evidence="2">Effector-binding domain-containing protein</fullName>
    </submittedName>
</protein>
<reference evidence="2 3" key="1">
    <citation type="submission" date="2023-07" db="EMBL/GenBank/DDBJ databases">
        <title>Genomic Encyclopedia of Type Strains, Phase IV (KMG-IV): sequencing the most valuable type-strain genomes for metagenomic binning, comparative biology and taxonomic classification.</title>
        <authorList>
            <person name="Goeker M."/>
        </authorList>
    </citation>
    <scope>NUCLEOTIDE SEQUENCE [LARGE SCALE GENOMIC DNA]</scope>
    <source>
        <strain evidence="2 3">DSM 9768</strain>
    </source>
</reference>
<dbReference type="PROSITE" id="PS50937">
    <property type="entry name" value="HTH_MERR_2"/>
    <property type="match status" value="1"/>
</dbReference>
<keyword evidence="3" id="KW-1185">Reference proteome</keyword>
<comment type="caution">
    <text evidence="2">The sequence shown here is derived from an EMBL/GenBank/DDBJ whole genome shotgun (WGS) entry which is preliminary data.</text>
</comment>
<name>A0ABT9ZZN7_9BACI</name>
<sequence>MPLKDIKKFLDNRSPKRLLHLLEKEEKALTAKINRLKKMKKLVVDKINVTKEAMEVNTMDIIIEYKEEDEFIVVTESKPLTNDKNIYDSIQLHYKYLEGHNIISSTSEGWMRRAENVLNGENVKYDYLYTKVDESKFANHKIQKGTYLVAYHDEGYPSIEKTYNRLVKYAKDNDLVLKGFFYEDILLDELSVKGYEKYLIKLSVLIHD</sequence>
<dbReference type="EMBL" id="JAUSUG010000019">
    <property type="protein sequence ID" value="MDQ0256709.1"/>
    <property type="molecule type" value="Genomic_DNA"/>
</dbReference>